<organism evidence="2 3">
    <name type="scientific">Halosimplex litoreum</name>
    <dbReference type="NCBI Taxonomy" id="1198301"/>
    <lineage>
        <taxon>Archaea</taxon>
        <taxon>Methanobacteriati</taxon>
        <taxon>Methanobacteriota</taxon>
        <taxon>Stenosarchaea group</taxon>
        <taxon>Halobacteria</taxon>
        <taxon>Halobacteriales</taxon>
        <taxon>Haloarculaceae</taxon>
        <taxon>Halosimplex</taxon>
    </lineage>
</organism>
<feature type="transmembrane region" description="Helical" evidence="1">
    <location>
        <begin position="176"/>
        <end position="199"/>
    </location>
</feature>
<proteinExistence type="predicted"/>
<evidence type="ECO:0000256" key="1">
    <source>
        <dbReference type="SAM" id="Phobius"/>
    </source>
</evidence>
<feature type="transmembrane region" description="Helical" evidence="1">
    <location>
        <begin position="273"/>
        <end position="297"/>
    </location>
</feature>
<dbReference type="AlphaFoldDB" id="A0A7T3KUA7"/>
<feature type="transmembrane region" description="Helical" evidence="1">
    <location>
        <begin position="245"/>
        <end position="267"/>
    </location>
</feature>
<feature type="transmembrane region" description="Helical" evidence="1">
    <location>
        <begin position="318"/>
        <end position="337"/>
    </location>
</feature>
<dbReference type="Pfam" id="PF04087">
    <property type="entry name" value="DUF389"/>
    <property type="match status" value="1"/>
</dbReference>
<keyword evidence="1" id="KW-1133">Transmembrane helix</keyword>
<feature type="transmembrane region" description="Helical" evidence="1">
    <location>
        <begin position="116"/>
        <end position="134"/>
    </location>
</feature>
<dbReference type="PANTHER" id="PTHR20992">
    <property type="entry name" value="AT15442P-RELATED"/>
    <property type="match status" value="1"/>
</dbReference>
<keyword evidence="1" id="KW-0812">Transmembrane</keyword>
<dbReference type="Proteomes" id="UP000595001">
    <property type="component" value="Chromosome"/>
</dbReference>
<dbReference type="EMBL" id="CP065856">
    <property type="protein sequence ID" value="QPV61884.1"/>
    <property type="molecule type" value="Genomic_DNA"/>
</dbReference>
<reference evidence="2 3" key="1">
    <citation type="submission" date="2020-12" db="EMBL/GenBank/DDBJ databases">
        <title>Halosimplex halophilum sp. nov. and Halosimplex salinum sp. nov., two new members of the genus Halosimplex.</title>
        <authorList>
            <person name="Cui H.L."/>
        </authorList>
    </citation>
    <scope>NUCLEOTIDE SEQUENCE [LARGE SCALE GENOMIC DNA]</scope>
    <source>
        <strain evidence="2 3">YGH94</strain>
    </source>
</reference>
<name>A0A7T3KUA7_9EURY</name>
<accession>A0A7T3KUA7</accession>
<protein>
    <submittedName>
        <fullName evidence="2">TIGR00341 family protein</fullName>
    </submittedName>
</protein>
<dbReference type="RefSeq" id="WP_198060705.1">
    <property type="nucleotide sequence ID" value="NZ_CP065856.1"/>
</dbReference>
<dbReference type="OrthoDB" id="3266at2157"/>
<feature type="transmembrane region" description="Helical" evidence="1">
    <location>
        <begin position="219"/>
        <end position="238"/>
    </location>
</feature>
<keyword evidence="1" id="KW-0472">Membrane</keyword>
<dbReference type="InterPro" id="IPR005240">
    <property type="entry name" value="DUF389"/>
</dbReference>
<evidence type="ECO:0000313" key="3">
    <source>
        <dbReference type="Proteomes" id="UP000595001"/>
    </source>
</evidence>
<feature type="transmembrane region" description="Helical" evidence="1">
    <location>
        <begin position="140"/>
        <end position="164"/>
    </location>
</feature>
<gene>
    <name evidence="2" type="ORF">I7X12_14130</name>
</gene>
<dbReference type="PANTHER" id="PTHR20992:SF9">
    <property type="entry name" value="AT15442P-RELATED"/>
    <property type="match status" value="1"/>
</dbReference>
<keyword evidence="3" id="KW-1185">Reference proteome</keyword>
<dbReference type="GeneID" id="60589653"/>
<dbReference type="NCBIfam" id="TIGR00341">
    <property type="entry name" value="TIGR00341 family protein"/>
    <property type="match status" value="1"/>
</dbReference>
<dbReference type="KEGG" id="hlt:I7X12_14130"/>
<sequence length="427" mass="44965">MRLVQITIPTGKRETVTRALDDEDLDYIVTDETSGREYAAVAYVPLPTNAVEPVLDTLRTAGIDESTYTVVLDAETVVSDDFEELEDRFAEEENGDRIAREELVAAAKDLLLSTPAYLLMTVVSAVIATAGLLLNSPAVIVGSMVIAPLIGPAMAASVGTVVVDDELFARGVKLQAVGLAVAVASAAAFAWVVKAVHLIPPFTDVTTIPQVRSRLYPDFLSLVVALGAGVAGAVSLTAGISSAIVGVMIAVALIPPAATVGIGIAWAKPVVSLGSGVLVLVNLLSINLAALVVLRYSGYRPTDWFQLEEARGATLRRVGILAVAIVALSVFLGGVTYDSFQGATTEERIQEATDAALEESEASAELLSMEVNRSGGPLLRHPVGITVTVGVEDGDYPALAERIDRRVERAVDREIDTQVRYVVTDSA</sequence>
<evidence type="ECO:0000313" key="2">
    <source>
        <dbReference type="EMBL" id="QPV61884.1"/>
    </source>
</evidence>